<protein>
    <submittedName>
        <fullName evidence="2">Class I SAM-dependent methyltransferase</fullName>
    </submittedName>
</protein>
<gene>
    <name evidence="2" type="ORF">H8S76_02260</name>
</gene>
<keyword evidence="3" id="KW-1185">Reference proteome</keyword>
<dbReference type="CDD" id="cd02440">
    <property type="entry name" value="AdoMet_MTases"/>
    <property type="match status" value="1"/>
</dbReference>
<dbReference type="EMBL" id="JACOOU010000001">
    <property type="protein sequence ID" value="MBC5671056.1"/>
    <property type="molecule type" value="Genomic_DNA"/>
</dbReference>
<evidence type="ECO:0000313" key="3">
    <source>
        <dbReference type="Proteomes" id="UP000654573"/>
    </source>
</evidence>
<sequence length="258" mass="30814">MNIQEKIEDWWSDAEEYDSYIKQEFQDDRFRAWKELFTEHLGGKTNLRILDIGTGPGFFASVLADMGNEVIGIDCSDAMLERARRNAAQLNVNPRFYKMDAHHTFFEEMSFDWIVSRNVTWTLHRPEEAYMHWKKLLKLGGRLLIFDANWHRQFYDRETARRVREREEKYFEIYGKEFKVCTEDKAFYDMLPLSNTMRPRWDIDILQKIGFSHVSVKEDIGSRVYEEWEKELYSESPLFEIEAVNGQSSEPPDGEMWS</sequence>
<dbReference type="Pfam" id="PF13847">
    <property type="entry name" value="Methyltransf_31"/>
    <property type="match status" value="1"/>
</dbReference>
<evidence type="ECO:0000259" key="1">
    <source>
        <dbReference type="Pfam" id="PF13847"/>
    </source>
</evidence>
<name>A0ABR7F9E3_9FIRM</name>
<dbReference type="PANTHER" id="PTHR43861">
    <property type="entry name" value="TRANS-ACONITATE 2-METHYLTRANSFERASE-RELATED"/>
    <property type="match status" value="1"/>
</dbReference>
<dbReference type="SUPFAM" id="SSF53335">
    <property type="entry name" value="S-adenosyl-L-methionine-dependent methyltransferases"/>
    <property type="match status" value="1"/>
</dbReference>
<accession>A0ABR7F9E3</accession>
<reference evidence="2 3" key="1">
    <citation type="submission" date="2020-08" db="EMBL/GenBank/DDBJ databases">
        <title>Genome public.</title>
        <authorList>
            <person name="Liu C."/>
            <person name="Sun Q."/>
        </authorList>
    </citation>
    <scope>NUCLEOTIDE SEQUENCE [LARGE SCALE GENOMIC DNA]</scope>
    <source>
        <strain evidence="2 3">NSJ-34</strain>
    </source>
</reference>
<keyword evidence="2" id="KW-0808">Transferase</keyword>
<proteinExistence type="predicted"/>
<comment type="caution">
    <text evidence="2">The sequence shown here is derived from an EMBL/GenBank/DDBJ whole genome shotgun (WGS) entry which is preliminary data.</text>
</comment>
<dbReference type="GO" id="GO:0008168">
    <property type="term" value="F:methyltransferase activity"/>
    <property type="evidence" value="ECO:0007669"/>
    <property type="project" value="UniProtKB-KW"/>
</dbReference>
<dbReference type="Proteomes" id="UP000654573">
    <property type="component" value="Unassembled WGS sequence"/>
</dbReference>
<dbReference type="GO" id="GO:0032259">
    <property type="term" value="P:methylation"/>
    <property type="evidence" value="ECO:0007669"/>
    <property type="project" value="UniProtKB-KW"/>
</dbReference>
<dbReference type="InterPro" id="IPR025714">
    <property type="entry name" value="Methyltranfer_dom"/>
</dbReference>
<organism evidence="2 3">
    <name type="scientific">Blautia celeris</name>
    <dbReference type="NCBI Taxonomy" id="2763026"/>
    <lineage>
        <taxon>Bacteria</taxon>
        <taxon>Bacillati</taxon>
        <taxon>Bacillota</taxon>
        <taxon>Clostridia</taxon>
        <taxon>Lachnospirales</taxon>
        <taxon>Lachnospiraceae</taxon>
        <taxon>Blautia</taxon>
    </lineage>
</organism>
<dbReference type="InterPro" id="IPR029063">
    <property type="entry name" value="SAM-dependent_MTases_sf"/>
</dbReference>
<evidence type="ECO:0000313" key="2">
    <source>
        <dbReference type="EMBL" id="MBC5671056.1"/>
    </source>
</evidence>
<feature type="domain" description="Methyltransferase" evidence="1">
    <location>
        <begin position="45"/>
        <end position="170"/>
    </location>
</feature>
<dbReference type="RefSeq" id="WP_158587257.1">
    <property type="nucleotide sequence ID" value="NZ_JACOOU010000001.1"/>
</dbReference>
<keyword evidence="2" id="KW-0489">Methyltransferase</keyword>
<dbReference type="Gene3D" id="3.40.50.150">
    <property type="entry name" value="Vaccinia Virus protein VP39"/>
    <property type="match status" value="1"/>
</dbReference>